<feature type="binding site" description="covalent" evidence="6">
    <location>
        <position position="60"/>
    </location>
    <ligand>
        <name>heme c</name>
        <dbReference type="ChEBI" id="CHEBI:61717"/>
    </ligand>
</feature>
<dbReference type="NCBIfam" id="NF045773">
    <property type="entry name" value="cytochro_C550"/>
    <property type="match status" value="1"/>
</dbReference>
<dbReference type="RefSeq" id="WP_072887944.1">
    <property type="nucleotide sequence ID" value="NZ_FQVW01000002.1"/>
</dbReference>
<evidence type="ECO:0000256" key="7">
    <source>
        <dbReference type="PIRSR" id="PIRSR000025-2"/>
    </source>
</evidence>
<evidence type="ECO:0000259" key="10">
    <source>
        <dbReference type="PROSITE" id="PS51007"/>
    </source>
</evidence>
<dbReference type="PIRSF" id="PIRSF000025">
    <property type="entry name" value="Cytc_Bsub_c550"/>
    <property type="match status" value="1"/>
</dbReference>
<keyword evidence="4" id="KW-0249">Electron transport</keyword>
<name>A0A1M5DNG4_9BACI</name>
<dbReference type="InterPro" id="IPR012218">
    <property type="entry name" value="Cyt_c_BACSU-c550-type"/>
</dbReference>
<feature type="transmembrane region" description="Helical" evidence="9">
    <location>
        <begin position="6"/>
        <end position="28"/>
    </location>
</feature>
<evidence type="ECO:0000256" key="2">
    <source>
        <dbReference type="ARBA" id="ARBA00022617"/>
    </source>
</evidence>
<evidence type="ECO:0000313" key="12">
    <source>
        <dbReference type="Proteomes" id="UP000183988"/>
    </source>
</evidence>
<dbReference type="InterPro" id="IPR051811">
    <property type="entry name" value="Cytochrome_c550/c551-like"/>
</dbReference>
<dbReference type="SUPFAM" id="SSF46626">
    <property type="entry name" value="Cytochrome c"/>
    <property type="match status" value="1"/>
</dbReference>
<comment type="PTM">
    <text evidence="6">Binds 1 heme c group covalently per subunit.</text>
</comment>
<dbReference type="EMBL" id="FQVW01000002">
    <property type="protein sequence ID" value="SHF68568.1"/>
    <property type="molecule type" value="Genomic_DNA"/>
</dbReference>
<organism evidence="11 12">
    <name type="scientific">Ornithinibacillus halophilus</name>
    <dbReference type="NCBI Taxonomy" id="930117"/>
    <lineage>
        <taxon>Bacteria</taxon>
        <taxon>Bacillati</taxon>
        <taxon>Bacillota</taxon>
        <taxon>Bacilli</taxon>
        <taxon>Bacillales</taxon>
        <taxon>Bacillaceae</taxon>
        <taxon>Ornithinibacillus</taxon>
    </lineage>
</organism>
<keyword evidence="1" id="KW-0813">Transport</keyword>
<accession>A0A1M5DNG4</accession>
<feature type="binding site" description="axial binding residue" evidence="7">
    <location>
        <position position="64"/>
    </location>
    <ligand>
        <name>heme c</name>
        <dbReference type="ChEBI" id="CHEBI:61717"/>
    </ligand>
    <ligandPart>
        <name>Fe</name>
        <dbReference type="ChEBI" id="CHEBI:18248"/>
    </ligandPart>
</feature>
<keyword evidence="5 7" id="KW-0408">Iron</keyword>
<protein>
    <submittedName>
        <fullName evidence="11">Cytochrome c551/cytochrome c550</fullName>
    </submittedName>
</protein>
<dbReference type="InterPro" id="IPR009056">
    <property type="entry name" value="Cyt_c-like_dom"/>
</dbReference>
<dbReference type="PANTHER" id="PTHR37823">
    <property type="entry name" value="CYTOCHROME C-553-LIKE"/>
    <property type="match status" value="1"/>
</dbReference>
<keyword evidence="12" id="KW-1185">Reference proteome</keyword>
<dbReference type="InterPro" id="IPR036909">
    <property type="entry name" value="Cyt_c-like_dom_sf"/>
</dbReference>
<keyword evidence="9" id="KW-0812">Transmembrane</keyword>
<sequence>MRKNAVIPYAIIAIVGIIAVIVISLVGVDQRKDLANQDEQGGETQEGEVASPEVIYENNCAMCHGADLSGGSNPDLTTIGAKLSVDEIASIIQNGQGGMPAQSHLSQEEVDALSEWLGEKQ</sequence>
<feature type="region of interest" description="Disordered" evidence="8">
    <location>
        <begin position="95"/>
        <end position="121"/>
    </location>
</feature>
<dbReference type="OrthoDB" id="7933886at2"/>
<proteinExistence type="predicted"/>
<dbReference type="Gene3D" id="1.10.760.10">
    <property type="entry name" value="Cytochrome c-like domain"/>
    <property type="match status" value="1"/>
</dbReference>
<dbReference type="AlphaFoldDB" id="A0A1M5DNG4"/>
<keyword evidence="2 6" id="KW-0349">Heme</keyword>
<dbReference type="GO" id="GO:0009055">
    <property type="term" value="F:electron transfer activity"/>
    <property type="evidence" value="ECO:0007669"/>
    <property type="project" value="InterPro"/>
</dbReference>
<dbReference type="PROSITE" id="PS51007">
    <property type="entry name" value="CYTC"/>
    <property type="match status" value="1"/>
</dbReference>
<dbReference type="InterPro" id="IPR054780">
    <property type="entry name" value="Cytochro_C550_firm"/>
</dbReference>
<evidence type="ECO:0000256" key="5">
    <source>
        <dbReference type="ARBA" id="ARBA00023004"/>
    </source>
</evidence>
<keyword evidence="9" id="KW-1133">Transmembrane helix</keyword>
<dbReference type="GO" id="GO:0005506">
    <property type="term" value="F:iron ion binding"/>
    <property type="evidence" value="ECO:0007669"/>
    <property type="project" value="InterPro"/>
</dbReference>
<evidence type="ECO:0000313" key="11">
    <source>
        <dbReference type="EMBL" id="SHF68568.1"/>
    </source>
</evidence>
<dbReference type="GO" id="GO:0016020">
    <property type="term" value="C:membrane"/>
    <property type="evidence" value="ECO:0007669"/>
    <property type="project" value="InterPro"/>
</dbReference>
<evidence type="ECO:0000256" key="6">
    <source>
        <dbReference type="PIRSR" id="PIRSR000025-1"/>
    </source>
</evidence>
<keyword evidence="9" id="KW-0472">Membrane</keyword>
<evidence type="ECO:0000256" key="4">
    <source>
        <dbReference type="ARBA" id="ARBA00022982"/>
    </source>
</evidence>
<dbReference type="STRING" id="930117.SAMN05216225_1002147"/>
<feature type="binding site" description="axial binding residue" evidence="7">
    <location>
        <position position="99"/>
    </location>
    <ligand>
        <name>heme c</name>
        <dbReference type="ChEBI" id="CHEBI:61717"/>
    </ligand>
    <ligandPart>
        <name>Fe</name>
        <dbReference type="ChEBI" id="CHEBI:18248"/>
    </ligandPart>
</feature>
<evidence type="ECO:0000256" key="9">
    <source>
        <dbReference type="SAM" id="Phobius"/>
    </source>
</evidence>
<reference evidence="11 12" key="1">
    <citation type="submission" date="2016-11" db="EMBL/GenBank/DDBJ databases">
        <authorList>
            <person name="Jaros S."/>
            <person name="Januszkiewicz K."/>
            <person name="Wedrychowicz H."/>
        </authorList>
    </citation>
    <scope>NUCLEOTIDE SEQUENCE [LARGE SCALE GENOMIC DNA]</scope>
    <source>
        <strain evidence="11 12">IBRC-M 10683</strain>
    </source>
</reference>
<dbReference type="PANTHER" id="PTHR37823:SF4">
    <property type="entry name" value="MENAQUINOL-CYTOCHROME C REDUCTASE CYTOCHROME B_C SUBUNIT"/>
    <property type="match status" value="1"/>
</dbReference>
<gene>
    <name evidence="11" type="ORF">SAMN05216225_1002147</name>
</gene>
<dbReference type="Proteomes" id="UP000183988">
    <property type="component" value="Unassembled WGS sequence"/>
</dbReference>
<keyword evidence="3 7" id="KW-0479">Metal-binding</keyword>
<dbReference type="Pfam" id="PF13442">
    <property type="entry name" value="Cytochrome_CBB3"/>
    <property type="match status" value="1"/>
</dbReference>
<feature type="binding site" description="covalent" evidence="6">
    <location>
        <position position="63"/>
    </location>
    <ligand>
        <name>heme c</name>
        <dbReference type="ChEBI" id="CHEBI:61717"/>
    </ligand>
</feature>
<feature type="domain" description="Cytochrome c" evidence="10">
    <location>
        <begin position="47"/>
        <end position="121"/>
    </location>
</feature>
<evidence type="ECO:0000256" key="3">
    <source>
        <dbReference type="ARBA" id="ARBA00022723"/>
    </source>
</evidence>
<evidence type="ECO:0000256" key="1">
    <source>
        <dbReference type="ARBA" id="ARBA00022448"/>
    </source>
</evidence>
<dbReference type="GO" id="GO:0020037">
    <property type="term" value="F:heme binding"/>
    <property type="evidence" value="ECO:0007669"/>
    <property type="project" value="InterPro"/>
</dbReference>
<evidence type="ECO:0000256" key="8">
    <source>
        <dbReference type="SAM" id="MobiDB-lite"/>
    </source>
</evidence>